<dbReference type="EMBL" id="CP068985">
    <property type="protein sequence ID" value="QYC42162.1"/>
    <property type="molecule type" value="Genomic_DNA"/>
</dbReference>
<organism evidence="2 3">
    <name type="scientific">Nonomuraea coxensis DSM 45129</name>
    <dbReference type="NCBI Taxonomy" id="1122611"/>
    <lineage>
        <taxon>Bacteria</taxon>
        <taxon>Bacillati</taxon>
        <taxon>Actinomycetota</taxon>
        <taxon>Actinomycetes</taxon>
        <taxon>Streptosporangiales</taxon>
        <taxon>Streptosporangiaceae</taxon>
        <taxon>Nonomuraea</taxon>
    </lineage>
</organism>
<sequence>MVNIGLPEIILTLLIPAVLLWVIIYTAVRTAIRHSDNSRTR</sequence>
<evidence type="ECO:0000256" key="1">
    <source>
        <dbReference type="SAM" id="Phobius"/>
    </source>
</evidence>
<keyword evidence="3" id="KW-1185">Reference proteome</keyword>
<name>A0ABX8U696_9ACTN</name>
<dbReference type="Proteomes" id="UP000824681">
    <property type="component" value="Chromosome"/>
</dbReference>
<feature type="transmembrane region" description="Helical" evidence="1">
    <location>
        <begin position="6"/>
        <end position="28"/>
    </location>
</feature>
<keyword evidence="1" id="KW-1133">Transmembrane helix</keyword>
<evidence type="ECO:0000313" key="2">
    <source>
        <dbReference type="EMBL" id="QYC42162.1"/>
    </source>
</evidence>
<accession>A0ABX8U696</accession>
<proteinExistence type="predicted"/>
<keyword evidence="1" id="KW-0812">Transmembrane</keyword>
<reference evidence="2 3" key="1">
    <citation type="journal article" date="2021" name="ACS Chem. Biol.">
        <title>Genomic-Led Discovery of a Novel Glycopeptide Antibiotic by Nonomuraea coxensis DSM 45129.</title>
        <authorList>
            <person name="Yushchuk O."/>
            <person name="Vior N.M."/>
            <person name="Andreo-Vidal A."/>
            <person name="Berini F."/>
            <person name="Ruckert C."/>
            <person name="Busche T."/>
            <person name="Binda E."/>
            <person name="Kalinowski J."/>
            <person name="Truman A.W."/>
            <person name="Marinelli F."/>
        </authorList>
    </citation>
    <scope>NUCLEOTIDE SEQUENCE [LARGE SCALE GENOMIC DNA]</scope>
    <source>
        <strain evidence="2 3">DSM 45129</strain>
    </source>
</reference>
<protein>
    <submittedName>
        <fullName evidence="2">Uncharacterized protein</fullName>
    </submittedName>
</protein>
<keyword evidence="1" id="KW-0472">Membrane</keyword>
<dbReference type="RefSeq" id="WP_020540483.1">
    <property type="nucleotide sequence ID" value="NZ_CP068985.1"/>
</dbReference>
<gene>
    <name evidence="2" type="ORF">Nocox_22790</name>
</gene>
<evidence type="ECO:0000313" key="3">
    <source>
        <dbReference type="Proteomes" id="UP000824681"/>
    </source>
</evidence>